<evidence type="ECO:0000256" key="7">
    <source>
        <dbReference type="ARBA" id="ARBA00022519"/>
    </source>
</evidence>
<comment type="subcellular location">
    <subcellularLocation>
        <location evidence="2">Cell inner membrane</location>
        <topology evidence="2">Multi-pass membrane protein</topology>
    </subcellularLocation>
</comment>
<dbReference type="Pfam" id="PF03379">
    <property type="entry name" value="CcmB"/>
    <property type="match status" value="1"/>
</dbReference>
<name>A0A9Q2ZW04_9BURK</name>
<organism evidence="14 15">
    <name type="scientific">Polynucleobacter paneuropaeus</name>
    <dbReference type="NCBI Taxonomy" id="2527775"/>
    <lineage>
        <taxon>Bacteria</taxon>
        <taxon>Pseudomonadati</taxon>
        <taxon>Pseudomonadota</taxon>
        <taxon>Betaproteobacteria</taxon>
        <taxon>Burkholderiales</taxon>
        <taxon>Burkholderiaceae</taxon>
        <taxon>Polynucleobacter</taxon>
    </lineage>
</organism>
<comment type="similarity">
    <text evidence="3 12">Belongs to the CcmB/CycW/HelB family.</text>
</comment>
<evidence type="ECO:0000256" key="1">
    <source>
        <dbReference type="ARBA" id="ARBA00002442"/>
    </source>
</evidence>
<protein>
    <recommendedName>
        <fullName evidence="4 12">Heme exporter protein B</fullName>
    </recommendedName>
</protein>
<comment type="function">
    <text evidence="1 12">Required for the export of heme to the periplasm for the biogenesis of c-type cytochromes.</text>
</comment>
<evidence type="ECO:0000256" key="11">
    <source>
        <dbReference type="ARBA" id="ARBA00023136"/>
    </source>
</evidence>
<feature type="transmembrane region" description="Helical" evidence="13">
    <location>
        <begin position="160"/>
        <end position="182"/>
    </location>
</feature>
<evidence type="ECO:0000256" key="4">
    <source>
        <dbReference type="ARBA" id="ARBA00016452"/>
    </source>
</evidence>
<keyword evidence="8 13" id="KW-0812">Transmembrane</keyword>
<feature type="transmembrane region" description="Helical" evidence="13">
    <location>
        <begin position="194"/>
        <end position="220"/>
    </location>
</feature>
<keyword evidence="10 13" id="KW-1133">Transmembrane helix</keyword>
<evidence type="ECO:0000256" key="3">
    <source>
        <dbReference type="ARBA" id="ARBA00010544"/>
    </source>
</evidence>
<evidence type="ECO:0000256" key="6">
    <source>
        <dbReference type="ARBA" id="ARBA00022475"/>
    </source>
</evidence>
<dbReference type="GO" id="GO:0015232">
    <property type="term" value="F:heme transmembrane transporter activity"/>
    <property type="evidence" value="ECO:0007669"/>
    <property type="project" value="InterPro"/>
</dbReference>
<dbReference type="GO" id="GO:1903607">
    <property type="term" value="P:cytochrome c biosynthetic process"/>
    <property type="evidence" value="ECO:0007669"/>
    <property type="project" value="TreeGrafter"/>
</dbReference>
<comment type="caution">
    <text evidence="14">The sequence shown here is derived from an EMBL/GenBank/DDBJ whole genome shotgun (WGS) entry which is preliminary data.</text>
</comment>
<keyword evidence="7 12" id="KW-0997">Cell inner membrane</keyword>
<sequence length="221" mass="23435">MNAFFMIVQRDLLLVMRRKSEVLTALFFFVIVTSLFPLGIGADTALLRKIAPGVIWVSALLATLLGLQRLFASDYQDGTLEQLALSPRSFVVLVLGKIMAHWLVCGLPLLILAPVIGLQFNLDTASLKTLLLTLLLGTPVLSLIGSIGAALTLGLRGGGALMSLLVLPLYIPVLIFGAGAVYAKSVGLDVTGHFSLLGALLVLALAFMPWVSAAALRIAIE</sequence>
<dbReference type="PANTHER" id="PTHR30070">
    <property type="entry name" value="HEME EXPORTER PROTEIN B"/>
    <property type="match status" value="1"/>
</dbReference>
<keyword evidence="6 12" id="KW-1003">Cell membrane</keyword>
<feature type="transmembrane region" description="Helical" evidence="13">
    <location>
        <begin position="130"/>
        <end position="153"/>
    </location>
</feature>
<dbReference type="AlphaFoldDB" id="A0A9Q2ZW04"/>
<keyword evidence="9 12" id="KW-0201">Cytochrome c-type biogenesis</keyword>
<dbReference type="InterPro" id="IPR026031">
    <property type="entry name" value="Cyt_c_CcmB_bac"/>
</dbReference>
<dbReference type="NCBIfam" id="TIGR01190">
    <property type="entry name" value="ccmB"/>
    <property type="match status" value="1"/>
</dbReference>
<proteinExistence type="inferred from homology"/>
<feature type="transmembrane region" description="Helical" evidence="13">
    <location>
        <begin position="54"/>
        <end position="72"/>
    </location>
</feature>
<feature type="transmembrane region" description="Helical" evidence="13">
    <location>
        <begin position="92"/>
        <end position="118"/>
    </location>
</feature>
<evidence type="ECO:0000256" key="8">
    <source>
        <dbReference type="ARBA" id="ARBA00022692"/>
    </source>
</evidence>
<dbReference type="PIRSF" id="PIRSF002764">
    <property type="entry name" value="CcmB"/>
    <property type="match status" value="1"/>
</dbReference>
<reference evidence="14" key="1">
    <citation type="journal article" date="2021" name="Genome Biol. Evol.">
        <title>Continental-Scale Gene Flow Prevents Allopatric Divergence of Pelagic Freshwater Bacteria.</title>
        <authorList>
            <person name="Hoetzinger M."/>
            <person name="Pitt A."/>
            <person name="Huemer A."/>
            <person name="Hahn M.W."/>
        </authorList>
    </citation>
    <scope>NUCLEOTIDE SEQUENCE</scope>
    <source>
        <strain evidence="14">SM1-W8</strain>
    </source>
</reference>
<accession>A0A9Q2ZW04</accession>
<evidence type="ECO:0000256" key="9">
    <source>
        <dbReference type="ARBA" id="ARBA00022748"/>
    </source>
</evidence>
<evidence type="ECO:0000313" key="15">
    <source>
        <dbReference type="Proteomes" id="UP000783102"/>
    </source>
</evidence>
<dbReference type="EMBL" id="JAANEY010000001">
    <property type="protein sequence ID" value="MBT8551214.1"/>
    <property type="molecule type" value="Genomic_DNA"/>
</dbReference>
<dbReference type="Proteomes" id="UP000783102">
    <property type="component" value="Unassembled WGS sequence"/>
</dbReference>
<dbReference type="InterPro" id="IPR003544">
    <property type="entry name" value="Cyt_c_biogenesis_CcmB"/>
</dbReference>
<dbReference type="PANTHER" id="PTHR30070:SF1">
    <property type="entry name" value="CYTOCHROME C BIOGENESIS B-RELATED"/>
    <property type="match status" value="1"/>
</dbReference>
<evidence type="ECO:0000256" key="5">
    <source>
        <dbReference type="ARBA" id="ARBA00022448"/>
    </source>
</evidence>
<evidence type="ECO:0000256" key="13">
    <source>
        <dbReference type="SAM" id="Phobius"/>
    </source>
</evidence>
<keyword evidence="5 12" id="KW-0813">Transport</keyword>
<dbReference type="GO" id="GO:0005886">
    <property type="term" value="C:plasma membrane"/>
    <property type="evidence" value="ECO:0007669"/>
    <property type="project" value="UniProtKB-SubCell"/>
</dbReference>
<evidence type="ECO:0000256" key="2">
    <source>
        <dbReference type="ARBA" id="ARBA00004429"/>
    </source>
</evidence>
<gene>
    <name evidence="14" type="primary">ccmB</name>
    <name evidence="14" type="ORF">G6731_04510</name>
</gene>
<keyword evidence="11 12" id="KW-0472">Membrane</keyword>
<evidence type="ECO:0000256" key="12">
    <source>
        <dbReference type="PIRNR" id="PIRNR002764"/>
    </source>
</evidence>
<feature type="transmembrane region" description="Helical" evidence="13">
    <location>
        <begin position="21"/>
        <end position="42"/>
    </location>
</feature>
<dbReference type="GO" id="GO:0017004">
    <property type="term" value="P:cytochrome complex assembly"/>
    <property type="evidence" value="ECO:0007669"/>
    <property type="project" value="UniProtKB-KW"/>
</dbReference>
<dbReference type="PRINTS" id="PR01414">
    <property type="entry name" value="CCMBBIOGNSIS"/>
</dbReference>
<evidence type="ECO:0000256" key="10">
    <source>
        <dbReference type="ARBA" id="ARBA00022989"/>
    </source>
</evidence>
<evidence type="ECO:0000313" key="14">
    <source>
        <dbReference type="EMBL" id="MBT8551214.1"/>
    </source>
</evidence>